<comment type="caution">
    <text evidence="1">The sequence shown here is derived from an EMBL/GenBank/DDBJ whole genome shotgun (WGS) entry which is preliminary data.</text>
</comment>
<sequence>MIMSSAFRFLPAEKSWSLEGIYYGSVSQQLCFPVCLVLESKGIYWRRNSVLTRTCTTSVEDPESLGASTSGERSFGALLTLFGGFSKRNQSASQNRPGTLSIFCGAQFHEVMNV</sequence>
<name>A0A8H5HQA8_9AGAR</name>
<accession>A0A8H5HQA8</accession>
<proteinExistence type="predicted"/>
<protein>
    <submittedName>
        <fullName evidence="1">Uncharacterized protein</fullName>
    </submittedName>
</protein>
<reference evidence="1 2" key="1">
    <citation type="journal article" date="2020" name="ISME J.">
        <title>Uncovering the hidden diversity of litter-decomposition mechanisms in mushroom-forming fungi.</title>
        <authorList>
            <person name="Floudas D."/>
            <person name="Bentzer J."/>
            <person name="Ahren D."/>
            <person name="Johansson T."/>
            <person name="Persson P."/>
            <person name="Tunlid A."/>
        </authorList>
    </citation>
    <scope>NUCLEOTIDE SEQUENCE [LARGE SCALE GENOMIC DNA]</scope>
    <source>
        <strain evidence="1 2">CBS 406.79</strain>
    </source>
</reference>
<dbReference type="Proteomes" id="UP000518752">
    <property type="component" value="Unassembled WGS sequence"/>
</dbReference>
<organism evidence="1 2">
    <name type="scientific">Collybiopsis confluens</name>
    <dbReference type="NCBI Taxonomy" id="2823264"/>
    <lineage>
        <taxon>Eukaryota</taxon>
        <taxon>Fungi</taxon>
        <taxon>Dikarya</taxon>
        <taxon>Basidiomycota</taxon>
        <taxon>Agaricomycotina</taxon>
        <taxon>Agaricomycetes</taxon>
        <taxon>Agaricomycetidae</taxon>
        <taxon>Agaricales</taxon>
        <taxon>Marasmiineae</taxon>
        <taxon>Omphalotaceae</taxon>
        <taxon>Collybiopsis</taxon>
    </lineage>
</organism>
<evidence type="ECO:0000313" key="1">
    <source>
        <dbReference type="EMBL" id="KAF5387225.1"/>
    </source>
</evidence>
<evidence type="ECO:0000313" key="2">
    <source>
        <dbReference type="Proteomes" id="UP000518752"/>
    </source>
</evidence>
<dbReference type="EMBL" id="JAACJN010000034">
    <property type="protein sequence ID" value="KAF5387225.1"/>
    <property type="molecule type" value="Genomic_DNA"/>
</dbReference>
<gene>
    <name evidence="1" type="ORF">D9757_006833</name>
</gene>
<keyword evidence="2" id="KW-1185">Reference proteome</keyword>
<dbReference type="AlphaFoldDB" id="A0A8H5HQA8"/>